<dbReference type="InterPro" id="IPR044031">
    <property type="entry name" value="TssC1_N"/>
</dbReference>
<evidence type="ECO:0000313" key="4">
    <source>
        <dbReference type="Proteomes" id="UP000184170"/>
    </source>
</evidence>
<dbReference type="InterPro" id="IPR044032">
    <property type="entry name" value="TssC1_C"/>
</dbReference>
<organism evidence="3 4">
    <name type="scientific">Microbulbifer donghaiensis</name>
    <dbReference type="NCBI Taxonomy" id="494016"/>
    <lineage>
        <taxon>Bacteria</taxon>
        <taxon>Pseudomonadati</taxon>
        <taxon>Pseudomonadota</taxon>
        <taxon>Gammaproteobacteria</taxon>
        <taxon>Cellvibrionales</taxon>
        <taxon>Microbulbiferaceae</taxon>
        <taxon>Microbulbifer</taxon>
    </lineage>
</organism>
<dbReference type="EMBL" id="FQVA01000003">
    <property type="protein sequence ID" value="SHF77757.1"/>
    <property type="molecule type" value="Genomic_DNA"/>
</dbReference>
<feature type="domain" description="TssC1 C-terminal" evidence="2">
    <location>
        <begin position="386"/>
        <end position="496"/>
    </location>
</feature>
<gene>
    <name evidence="3" type="ORF">SAMN04487965_2677</name>
</gene>
<sequence length="505" mass="57206">MSAASSSHQSREFGELLPASLMQSGWGPLRKFLQEPDDLFALEYWLTEICPCHNRENFSVRQWLGRLIAEIDEAICDQVNAILRHPRFQRLEASWLGLAMLINAAPHSDNVKIKLLDVSWRDLTKDIERAPDYDQSGLFHLLYNEEFGTPGGEPFGLILGDYYVSHRPFSDHPYDDVFTLQGIAQTAAAAFAPFVCAATPQLFGVDQYEDLAKPIDFGEVFRQKQYIRWNGLRELEDSRFIAVTLPQVLMRQPYNTSFSRYRGLRFAEAVAASHSRNYLWGNACFALGAVLIREFAEVGWFSHIRGVARDHLGGGLVSQLPVVPYAVDSRAHMGRMSTSILVTDFAERELSELGFTCLSHCYDTPYSAFNNVPSLQRPKQYTTKAATANARISSMLQQILCASRFAHYIKVMIRDKVGAYMNAKDCERQLQQWLDRYTTGRDDLSWEMLARYPLREARVQVVDEPGKVGSYQSIIHLKSHYTVDHLVSELKLTTALAQVGIGTVV</sequence>
<accession>A0A1M5EEZ4</accession>
<evidence type="ECO:0000259" key="2">
    <source>
        <dbReference type="Pfam" id="PF18945"/>
    </source>
</evidence>
<name>A0A1M5EEZ4_9GAMM</name>
<dbReference type="STRING" id="494016.SAMN04487965_2677"/>
<dbReference type="PANTHER" id="PTHR35565:SF3">
    <property type="entry name" value="TYPE VI SECRETION SYSTEM SHEATH PROTEIN TSSC1"/>
    <property type="match status" value="1"/>
</dbReference>
<dbReference type="RefSeq" id="WP_073275935.1">
    <property type="nucleotide sequence ID" value="NZ_FQVA01000003.1"/>
</dbReference>
<protein>
    <submittedName>
        <fullName evidence="3">Type VI secretion system protein ImpD</fullName>
    </submittedName>
</protein>
<dbReference type="Pfam" id="PF05943">
    <property type="entry name" value="VipB"/>
    <property type="match status" value="1"/>
</dbReference>
<dbReference type="InterPro" id="IPR010269">
    <property type="entry name" value="T6SS_TssC-like"/>
</dbReference>
<keyword evidence="4" id="KW-1185">Reference proteome</keyword>
<dbReference type="Proteomes" id="UP000184170">
    <property type="component" value="Unassembled WGS sequence"/>
</dbReference>
<dbReference type="NCBIfam" id="TIGR03355">
    <property type="entry name" value="VI_chp_2"/>
    <property type="match status" value="1"/>
</dbReference>
<feature type="domain" description="TssC1 N-terminal" evidence="1">
    <location>
        <begin position="66"/>
        <end position="376"/>
    </location>
</feature>
<proteinExistence type="predicted"/>
<evidence type="ECO:0000313" key="3">
    <source>
        <dbReference type="EMBL" id="SHF77757.1"/>
    </source>
</evidence>
<dbReference type="Pfam" id="PF18945">
    <property type="entry name" value="VipB_2"/>
    <property type="match status" value="1"/>
</dbReference>
<dbReference type="AlphaFoldDB" id="A0A1M5EEZ4"/>
<reference evidence="4" key="1">
    <citation type="submission" date="2016-11" db="EMBL/GenBank/DDBJ databases">
        <authorList>
            <person name="Varghese N."/>
            <person name="Submissions S."/>
        </authorList>
    </citation>
    <scope>NUCLEOTIDE SEQUENCE [LARGE SCALE GENOMIC DNA]</scope>
    <source>
        <strain evidence="4">CGMCC 1.7063</strain>
    </source>
</reference>
<dbReference type="PANTHER" id="PTHR35565">
    <property type="entry name" value="CYTOPLASMIC PROTEIN-RELATED"/>
    <property type="match status" value="1"/>
</dbReference>
<evidence type="ECO:0000259" key="1">
    <source>
        <dbReference type="Pfam" id="PF05943"/>
    </source>
</evidence>